<evidence type="ECO:0000259" key="3">
    <source>
        <dbReference type="PROSITE" id="PS51740"/>
    </source>
</evidence>
<dbReference type="RefSeq" id="WP_058444813.1">
    <property type="nucleotide sequence ID" value="NZ_CAAAHT010000027.1"/>
</dbReference>
<dbReference type="Proteomes" id="UP000251942">
    <property type="component" value="Unassembled WGS sequence"/>
</dbReference>
<dbReference type="PANTHER" id="PTHR37550">
    <property type="entry name" value="ANTITOXIN VAPB1"/>
    <property type="match status" value="1"/>
</dbReference>
<dbReference type="SUPFAM" id="SSF89447">
    <property type="entry name" value="AbrB/MazE/MraZ-like"/>
    <property type="match status" value="1"/>
</dbReference>
<accession>A0A0W0TZE5</accession>
<evidence type="ECO:0000256" key="2">
    <source>
        <dbReference type="PROSITE-ProRule" id="PRU01076"/>
    </source>
</evidence>
<evidence type="ECO:0000256" key="1">
    <source>
        <dbReference type="ARBA" id="ARBA00007924"/>
    </source>
</evidence>
<dbReference type="Gene3D" id="2.10.260.10">
    <property type="match status" value="1"/>
</dbReference>
<dbReference type="SMART" id="SM00966">
    <property type="entry name" value="SpoVT_AbrB"/>
    <property type="match status" value="1"/>
</dbReference>
<reference evidence="4 6" key="1">
    <citation type="submission" date="2015-11" db="EMBL/GenBank/DDBJ databases">
        <title>Genomic analysis of 38 Legionella species identifies large and diverse effector repertoires.</title>
        <authorList>
            <person name="Burstein D."/>
            <person name="Amaro F."/>
            <person name="Zusman T."/>
            <person name="Lifshitz Z."/>
            <person name="Cohen O."/>
            <person name="Gilbert J.A."/>
            <person name="Pupko T."/>
            <person name="Shuman H.A."/>
            <person name="Segal G."/>
        </authorList>
    </citation>
    <scope>NUCLEOTIDE SEQUENCE [LARGE SCALE GENOMIC DNA]</scope>
    <source>
        <strain evidence="4 6">WO-44C</strain>
    </source>
</reference>
<dbReference type="GO" id="GO:0003677">
    <property type="term" value="F:DNA binding"/>
    <property type="evidence" value="ECO:0007669"/>
    <property type="project" value="UniProtKB-UniRule"/>
</dbReference>
<dbReference type="EMBL" id="UASS01000010">
    <property type="protein sequence ID" value="SPX60524.1"/>
    <property type="molecule type" value="Genomic_DNA"/>
</dbReference>
<keyword evidence="6" id="KW-1185">Reference proteome</keyword>
<dbReference type="PANTHER" id="PTHR37550:SF3">
    <property type="entry name" value="ANTITOXIN VAPB1"/>
    <property type="match status" value="1"/>
</dbReference>
<gene>
    <name evidence="4" type="primary">vapB1</name>
    <name evidence="4" type="ORF">Lfee_1157</name>
    <name evidence="5" type="ORF">NCTC12022_01255</name>
</gene>
<dbReference type="InterPro" id="IPR037914">
    <property type="entry name" value="SpoVT-AbrB_sf"/>
</dbReference>
<organism evidence="4 6">
    <name type="scientific">Legionella feeleii</name>
    <dbReference type="NCBI Taxonomy" id="453"/>
    <lineage>
        <taxon>Bacteria</taxon>
        <taxon>Pseudomonadati</taxon>
        <taxon>Pseudomonadota</taxon>
        <taxon>Gammaproteobacteria</taxon>
        <taxon>Legionellales</taxon>
        <taxon>Legionellaceae</taxon>
        <taxon>Legionella</taxon>
    </lineage>
</organism>
<dbReference type="Proteomes" id="UP000054698">
    <property type="component" value="Unassembled WGS sequence"/>
</dbReference>
<evidence type="ECO:0000313" key="7">
    <source>
        <dbReference type="Proteomes" id="UP000251942"/>
    </source>
</evidence>
<dbReference type="InterPro" id="IPR047976">
    <property type="entry name" value="Anti_VapB2-like"/>
</dbReference>
<keyword evidence="2" id="KW-0238">DNA-binding</keyword>
<dbReference type="Pfam" id="PF04014">
    <property type="entry name" value="MazE_antitoxin"/>
    <property type="match status" value="1"/>
</dbReference>
<dbReference type="InterPro" id="IPR051734">
    <property type="entry name" value="VapB_TA_antitoxins"/>
</dbReference>
<comment type="similarity">
    <text evidence="1">Belongs to the VapB family.</text>
</comment>
<reference evidence="5 7" key="2">
    <citation type="submission" date="2018-06" db="EMBL/GenBank/DDBJ databases">
        <authorList>
            <consortium name="Pathogen Informatics"/>
            <person name="Doyle S."/>
        </authorList>
    </citation>
    <scope>NUCLEOTIDE SEQUENCE [LARGE SCALE GENOMIC DNA]</scope>
    <source>
        <strain evidence="5 7">NCTC12022</strain>
    </source>
</reference>
<dbReference type="AlphaFoldDB" id="A0A0W0TZE5"/>
<dbReference type="EMBL" id="LNYB01000032">
    <property type="protein sequence ID" value="KTD01218.1"/>
    <property type="molecule type" value="Genomic_DNA"/>
</dbReference>
<evidence type="ECO:0000313" key="4">
    <source>
        <dbReference type="EMBL" id="KTD01218.1"/>
    </source>
</evidence>
<dbReference type="OrthoDB" id="5298361at2"/>
<dbReference type="InterPro" id="IPR007159">
    <property type="entry name" value="SpoVT-AbrB_dom"/>
</dbReference>
<proteinExistence type="inferred from homology"/>
<name>A0A0W0TZE5_9GAMM</name>
<dbReference type="PROSITE" id="PS51740">
    <property type="entry name" value="SPOVT_ABRB"/>
    <property type="match status" value="1"/>
</dbReference>
<feature type="domain" description="SpoVT-AbrB" evidence="3">
    <location>
        <begin position="4"/>
        <end position="44"/>
    </location>
</feature>
<evidence type="ECO:0000313" key="6">
    <source>
        <dbReference type="Proteomes" id="UP000054698"/>
    </source>
</evidence>
<dbReference type="NCBIfam" id="NF040493">
    <property type="entry name" value="TA_anti_VapB"/>
    <property type="match status" value="1"/>
</dbReference>
<protein>
    <submittedName>
        <fullName evidence="4">Antitoxin VapB1</fullName>
    </submittedName>
</protein>
<sequence length="75" mass="8872">MTATKVFKSGNSQAVRIPKKYHINSDRVEIFKRNNELIIREVPDNLKQAFQLMTQMPEDFFAEGRVDEKPQDREF</sequence>
<dbReference type="PATRIC" id="fig|453.4.peg.1246"/>
<evidence type="ECO:0000313" key="5">
    <source>
        <dbReference type="EMBL" id="SPX60524.1"/>
    </source>
</evidence>
<dbReference type="STRING" id="453.Lfee_1157"/>